<dbReference type="InterPro" id="IPR025676">
    <property type="entry name" value="Clr5_dom"/>
</dbReference>
<reference evidence="3 4" key="1">
    <citation type="submission" date="2023-08" db="EMBL/GenBank/DDBJ databases">
        <title>Black Yeasts Isolated from many extreme environments.</title>
        <authorList>
            <person name="Coleine C."/>
            <person name="Stajich J.E."/>
            <person name="Selbmann L."/>
        </authorList>
    </citation>
    <scope>NUCLEOTIDE SEQUENCE [LARGE SCALE GENOMIC DNA]</scope>
    <source>
        <strain evidence="3 4">CCFEE 5935</strain>
    </source>
</reference>
<evidence type="ECO:0000313" key="3">
    <source>
        <dbReference type="EMBL" id="KAK5164671.1"/>
    </source>
</evidence>
<feature type="domain" description="Clr5" evidence="2">
    <location>
        <begin position="23"/>
        <end position="74"/>
    </location>
</feature>
<organism evidence="3 4">
    <name type="scientific">Saxophila tyrrhenica</name>
    <dbReference type="NCBI Taxonomy" id="1690608"/>
    <lineage>
        <taxon>Eukaryota</taxon>
        <taxon>Fungi</taxon>
        <taxon>Dikarya</taxon>
        <taxon>Ascomycota</taxon>
        <taxon>Pezizomycotina</taxon>
        <taxon>Dothideomycetes</taxon>
        <taxon>Dothideomycetidae</taxon>
        <taxon>Mycosphaerellales</taxon>
        <taxon>Extremaceae</taxon>
        <taxon>Saxophila</taxon>
    </lineage>
</organism>
<gene>
    <name evidence="3" type="ORF">LTR77_009877</name>
</gene>
<dbReference type="Pfam" id="PF14420">
    <property type="entry name" value="Clr5"/>
    <property type="match status" value="1"/>
</dbReference>
<sequence length="100" mass="11493">MEFIMDDYTLNATYLVPYMPPTAAEWEALRPLVIDLYVTRQKTARQIVEELRQHGFLVTEKMLRDRLRQYGVRKNQLKNRSSDNVVSPCQGAGPSAGYGD</sequence>
<evidence type="ECO:0000313" key="4">
    <source>
        <dbReference type="Proteomes" id="UP001337655"/>
    </source>
</evidence>
<protein>
    <recommendedName>
        <fullName evidence="2">Clr5 domain-containing protein</fullName>
    </recommendedName>
</protein>
<name>A0AAV9NYF2_9PEZI</name>
<accession>A0AAV9NYF2</accession>
<evidence type="ECO:0000259" key="2">
    <source>
        <dbReference type="Pfam" id="PF14420"/>
    </source>
</evidence>
<comment type="caution">
    <text evidence="3">The sequence shown here is derived from an EMBL/GenBank/DDBJ whole genome shotgun (WGS) entry which is preliminary data.</text>
</comment>
<evidence type="ECO:0000256" key="1">
    <source>
        <dbReference type="SAM" id="MobiDB-lite"/>
    </source>
</evidence>
<proteinExistence type="predicted"/>
<feature type="region of interest" description="Disordered" evidence="1">
    <location>
        <begin position="78"/>
        <end position="100"/>
    </location>
</feature>
<dbReference type="AlphaFoldDB" id="A0AAV9NYF2"/>
<feature type="compositionally biased region" description="Polar residues" evidence="1">
    <location>
        <begin position="78"/>
        <end position="87"/>
    </location>
</feature>
<dbReference type="EMBL" id="JAVRRT010000019">
    <property type="protein sequence ID" value="KAK5164671.1"/>
    <property type="molecule type" value="Genomic_DNA"/>
</dbReference>
<keyword evidence="4" id="KW-1185">Reference proteome</keyword>
<dbReference type="Proteomes" id="UP001337655">
    <property type="component" value="Unassembled WGS sequence"/>
</dbReference>
<dbReference type="RefSeq" id="XP_064654919.1">
    <property type="nucleotide sequence ID" value="XM_064807103.1"/>
</dbReference>
<dbReference type="GeneID" id="89931207"/>